<evidence type="ECO:0000259" key="4">
    <source>
        <dbReference type="Pfam" id="PF25917"/>
    </source>
</evidence>
<dbReference type="PANTHER" id="PTHR30469:SF15">
    <property type="entry name" value="HLYD FAMILY OF SECRETION PROTEINS"/>
    <property type="match status" value="1"/>
</dbReference>
<dbReference type="PANTHER" id="PTHR30469">
    <property type="entry name" value="MULTIDRUG RESISTANCE PROTEIN MDTA"/>
    <property type="match status" value="1"/>
</dbReference>
<evidence type="ECO:0000256" key="1">
    <source>
        <dbReference type="ARBA" id="ARBA00009477"/>
    </source>
</evidence>
<dbReference type="Pfam" id="PF25876">
    <property type="entry name" value="HH_MFP_RND"/>
    <property type="match status" value="1"/>
</dbReference>
<comment type="similarity">
    <text evidence="1">Belongs to the membrane fusion protein (MFP) (TC 8.A.1) family.</text>
</comment>
<accession>A0A5M6CRW6</accession>
<protein>
    <submittedName>
        <fullName evidence="7">Efflux RND transporter periplasmic adaptor subunit</fullName>
    </submittedName>
</protein>
<dbReference type="InterPro" id="IPR058637">
    <property type="entry name" value="YknX-like_C"/>
</dbReference>
<evidence type="ECO:0000313" key="7">
    <source>
        <dbReference type="EMBL" id="KAA5537947.1"/>
    </source>
</evidence>
<dbReference type="AlphaFoldDB" id="A0A5M6CRW6"/>
<proteinExistence type="inferred from homology"/>
<gene>
    <name evidence="7" type="ORF">FYK55_28095</name>
</gene>
<dbReference type="SUPFAM" id="SSF111369">
    <property type="entry name" value="HlyD-like secretion proteins"/>
    <property type="match status" value="1"/>
</dbReference>
<dbReference type="NCBIfam" id="TIGR01730">
    <property type="entry name" value="RND_mfp"/>
    <property type="match status" value="1"/>
</dbReference>
<evidence type="ECO:0000259" key="3">
    <source>
        <dbReference type="Pfam" id="PF25876"/>
    </source>
</evidence>
<dbReference type="Proteomes" id="UP000324479">
    <property type="component" value="Unassembled WGS sequence"/>
</dbReference>
<feature type="coiled-coil region" evidence="2">
    <location>
        <begin position="86"/>
        <end position="172"/>
    </location>
</feature>
<feature type="domain" description="Multidrug resistance protein MdtA-like barrel-sandwich hybrid" evidence="4">
    <location>
        <begin position="62"/>
        <end position="206"/>
    </location>
</feature>
<evidence type="ECO:0000259" key="5">
    <source>
        <dbReference type="Pfam" id="PF25954"/>
    </source>
</evidence>
<dbReference type="Pfam" id="PF25917">
    <property type="entry name" value="BSH_RND"/>
    <property type="match status" value="1"/>
</dbReference>
<keyword evidence="8" id="KW-1185">Reference proteome</keyword>
<dbReference type="InterPro" id="IPR006143">
    <property type="entry name" value="RND_pump_MFP"/>
</dbReference>
<keyword evidence="2" id="KW-0175">Coiled coil</keyword>
<sequence length="376" mass="40988">MPFDSIRSVQALVLLIAFPLVGGAQVPVRVGQVQTEPMQLRHAVTGSLRAIARGELAALEPGKLSELGPREGHSVKKGEVLARIDARRLEAQKRQSQAELEVAKAELAGAVASAERARVQFSRISQLMERNATSRQEFDQAEADTRIADANVESARREIDRLRESIALLDIRLSDTVVRAPYDATVVQRHVEPGDWMQAGEPLLTLVSSGPIEAWLDVPERYIESLAQYGDQVVVRSRATGEASEVLSTRRVADVNPRVRTIRFIVTLANESGLLTPGMSVDGWIAVTDTATRLSVPKDAVVRRGLESYVFRIKESGVERLPVEILFESNQRIAVTSTELRSGDQVVVEGNERLSPGQAVAITAGKALARSDANGH</sequence>
<dbReference type="Gene3D" id="2.40.30.170">
    <property type="match status" value="1"/>
</dbReference>
<dbReference type="InterPro" id="IPR058792">
    <property type="entry name" value="Beta-barrel_RND_2"/>
</dbReference>
<feature type="domain" description="Multidrug resistance protein MdtA-like alpha-helical hairpin" evidence="3">
    <location>
        <begin position="100"/>
        <end position="156"/>
    </location>
</feature>
<dbReference type="InterPro" id="IPR058625">
    <property type="entry name" value="MdtA-like_BSH"/>
</dbReference>
<feature type="domain" description="YknX-like C-terminal permuted SH3-like" evidence="6">
    <location>
        <begin position="294"/>
        <end position="361"/>
    </location>
</feature>
<name>A0A5M6CRW6_9BACT</name>
<evidence type="ECO:0000259" key="6">
    <source>
        <dbReference type="Pfam" id="PF25989"/>
    </source>
</evidence>
<dbReference type="InterPro" id="IPR058624">
    <property type="entry name" value="MdtA-like_HH"/>
</dbReference>
<dbReference type="RefSeq" id="WP_150079947.1">
    <property type="nucleotide sequence ID" value="NZ_VWOX01000037.1"/>
</dbReference>
<reference evidence="7 8" key="1">
    <citation type="submission" date="2019-08" db="EMBL/GenBank/DDBJ databases">
        <authorList>
            <person name="Dhanesh K."/>
            <person name="Kumar G."/>
            <person name="Sasikala C."/>
            <person name="Venkata Ramana C."/>
        </authorList>
    </citation>
    <scope>NUCLEOTIDE SEQUENCE [LARGE SCALE GENOMIC DNA]</scope>
    <source>
        <strain evidence="7 8">JC645</strain>
    </source>
</reference>
<dbReference type="Gene3D" id="1.10.287.470">
    <property type="entry name" value="Helix hairpin bin"/>
    <property type="match status" value="1"/>
</dbReference>
<dbReference type="Pfam" id="PF25989">
    <property type="entry name" value="YknX_C"/>
    <property type="match status" value="1"/>
</dbReference>
<feature type="domain" description="CusB-like beta-barrel" evidence="5">
    <location>
        <begin position="217"/>
        <end position="282"/>
    </location>
</feature>
<evidence type="ECO:0000313" key="8">
    <source>
        <dbReference type="Proteomes" id="UP000324479"/>
    </source>
</evidence>
<dbReference type="GO" id="GO:0015562">
    <property type="term" value="F:efflux transmembrane transporter activity"/>
    <property type="evidence" value="ECO:0007669"/>
    <property type="project" value="TreeGrafter"/>
</dbReference>
<dbReference type="Gene3D" id="2.40.50.100">
    <property type="match status" value="1"/>
</dbReference>
<dbReference type="Gene3D" id="2.40.420.20">
    <property type="match status" value="1"/>
</dbReference>
<organism evidence="7 8">
    <name type="scientific">Roseiconus nitratireducens</name>
    <dbReference type="NCBI Taxonomy" id="2605748"/>
    <lineage>
        <taxon>Bacteria</taxon>
        <taxon>Pseudomonadati</taxon>
        <taxon>Planctomycetota</taxon>
        <taxon>Planctomycetia</taxon>
        <taxon>Pirellulales</taxon>
        <taxon>Pirellulaceae</taxon>
        <taxon>Roseiconus</taxon>
    </lineage>
</organism>
<dbReference type="EMBL" id="VWOX01000037">
    <property type="protein sequence ID" value="KAA5537947.1"/>
    <property type="molecule type" value="Genomic_DNA"/>
</dbReference>
<dbReference type="GO" id="GO:1990281">
    <property type="term" value="C:efflux pump complex"/>
    <property type="evidence" value="ECO:0007669"/>
    <property type="project" value="TreeGrafter"/>
</dbReference>
<dbReference type="Pfam" id="PF25954">
    <property type="entry name" value="Beta-barrel_RND_2"/>
    <property type="match status" value="1"/>
</dbReference>
<comment type="caution">
    <text evidence="7">The sequence shown here is derived from an EMBL/GenBank/DDBJ whole genome shotgun (WGS) entry which is preliminary data.</text>
</comment>
<evidence type="ECO:0000256" key="2">
    <source>
        <dbReference type="SAM" id="Coils"/>
    </source>
</evidence>